<feature type="region of interest" description="C-terminal hotdog fold" evidence="5">
    <location>
        <begin position="1042"/>
        <end position="1201"/>
    </location>
</feature>
<dbReference type="InterPro" id="IPR036736">
    <property type="entry name" value="ACP-like_sf"/>
</dbReference>
<dbReference type="SUPFAM" id="SSF52151">
    <property type="entry name" value="FabD/lysophospholipase-like"/>
    <property type="match status" value="1"/>
</dbReference>
<dbReference type="PROSITE" id="PS00012">
    <property type="entry name" value="PHOSPHOPANTETHEINE"/>
    <property type="match status" value="1"/>
</dbReference>
<dbReference type="SUPFAM" id="SSF53901">
    <property type="entry name" value="Thiolase-like"/>
    <property type="match status" value="1"/>
</dbReference>
<dbReference type="Pfam" id="PF02801">
    <property type="entry name" value="Ketoacyl-synt_C"/>
    <property type="match status" value="1"/>
</dbReference>
<evidence type="ECO:0000313" key="9">
    <source>
        <dbReference type="EMBL" id="SKC87513.1"/>
    </source>
</evidence>
<dbReference type="InterPro" id="IPR016036">
    <property type="entry name" value="Malonyl_transacylase_ACP-bd"/>
</dbReference>
<gene>
    <name evidence="9" type="ORF">SAMN05660236_5443</name>
</gene>
<dbReference type="InterPro" id="IPR001031">
    <property type="entry name" value="Thioesterase"/>
</dbReference>
<dbReference type="PROSITE" id="PS50075">
    <property type="entry name" value="CARRIER"/>
    <property type="match status" value="1"/>
</dbReference>
<dbReference type="SUPFAM" id="SSF53474">
    <property type="entry name" value="alpha/beta-Hydrolases"/>
    <property type="match status" value="1"/>
</dbReference>
<dbReference type="InterPro" id="IPR020806">
    <property type="entry name" value="PKS_PP-bd"/>
</dbReference>
<dbReference type="InterPro" id="IPR020841">
    <property type="entry name" value="PKS_Beta-ketoAc_synthase_dom"/>
</dbReference>
<evidence type="ECO:0000259" key="6">
    <source>
        <dbReference type="PROSITE" id="PS50075"/>
    </source>
</evidence>
<dbReference type="GO" id="GO:0031177">
    <property type="term" value="F:phosphopantetheine binding"/>
    <property type="evidence" value="ECO:0007669"/>
    <property type="project" value="InterPro"/>
</dbReference>
<keyword evidence="2" id="KW-0597">Phosphoprotein</keyword>
<reference evidence="9 10" key="1">
    <citation type="submission" date="2017-02" db="EMBL/GenBank/DDBJ databases">
        <authorList>
            <person name="Peterson S.W."/>
        </authorList>
    </citation>
    <scope>NUCLEOTIDE SEQUENCE [LARGE SCALE GENOMIC DNA]</scope>
    <source>
        <strain evidence="9 10">DSM 25262</strain>
    </source>
</reference>
<dbReference type="GO" id="GO:0004312">
    <property type="term" value="F:fatty acid synthase activity"/>
    <property type="evidence" value="ECO:0007669"/>
    <property type="project" value="TreeGrafter"/>
</dbReference>
<dbReference type="GO" id="GO:0005886">
    <property type="term" value="C:plasma membrane"/>
    <property type="evidence" value="ECO:0007669"/>
    <property type="project" value="TreeGrafter"/>
</dbReference>
<protein>
    <submittedName>
        <fullName evidence="9">Acyl transferase domain-containing protein</fullName>
    </submittedName>
</protein>
<feature type="domain" description="Carrier" evidence="6">
    <location>
        <begin position="1225"/>
        <end position="1302"/>
    </location>
</feature>
<dbReference type="InterPro" id="IPR014030">
    <property type="entry name" value="Ketoacyl_synth_N"/>
</dbReference>
<dbReference type="STRING" id="688867.SAMN05660236_5443"/>
<dbReference type="SMART" id="SM00823">
    <property type="entry name" value="PKS_PP"/>
    <property type="match status" value="1"/>
</dbReference>
<dbReference type="Proteomes" id="UP000190961">
    <property type="component" value="Unassembled WGS sequence"/>
</dbReference>
<name>A0A1T5MHG8_9BACT</name>
<dbReference type="InterPro" id="IPR020807">
    <property type="entry name" value="PKS_DH"/>
</dbReference>
<proteinExistence type="predicted"/>
<dbReference type="PROSITE" id="PS00606">
    <property type="entry name" value="KS3_1"/>
    <property type="match status" value="1"/>
</dbReference>
<dbReference type="FunFam" id="3.40.47.10:FF:000019">
    <property type="entry name" value="Polyketide synthase type I"/>
    <property type="match status" value="1"/>
</dbReference>
<sequence>MKSPKNSPDQESIAIIGMSCRFPNSNSLQEFWELLKNGKDTIAEIPKERWDADKYYDPDPHADRKTHQRHASLLSNIHDFDPLFFNISPAEASEMSPSQKLMLELAWEAIENSTLPFNEVKGKNVSVFVGNIWTDFEHYRKAKNAKATLHSAVGMSSNVVANRVSFALGFTGPSLVIDTGCSASLVALHMACQNLLSSESEMSVVGGINHILDPDKYIELTQFGGLSLKGKCSTFDKDADGFVRGEGGGVLLLKRLSDAERDGDKIYAVIRGTAVNNNGFNDTLPATSTEGQISLFEKVYTNSGIDPHDVHYIEAHGTGTKLGDPNEAIAIGQFFGKGRTGNKLRIGSVKTNIGHTEATAGIAGLVKVVLAMQHKTLPPNLNFNNPNPNIPFEELQLEVQKDLTAWPVNNGETFKAGVNSFGWGGTNAHVALEEYRPVKKQSTETIATPEIYCLPLSAKSSQALKDYARAYAKEIEQGDDESFKAICIATALRKPEFDHRMLFTGSTPEQMLSNLKNFIEDESEVIPSKPISDKAKIVFVFPGQGAQWLGMGRELLVKEKVFRDTIFACDTAFRPFTDWSLIDQINATPETSRLTEINVIQPAICAMQIALAKLWMSWGIQPQAVVGHSMGEVAAAYISGALKLEDAARIICERSRLMKTVSGTGGAMAVTELSRQDAEKVAATYGGKLSVAVNNSHKSTVLAGDKASIDEVLVQLEAKGLFCRLVKVDVASHSPQMDPLKEPLRQELKDIVPQEITIPFVSTVYNKVMQGSEMGADYWVNNLRGTVQFASVLETLLKDEHTIFIEANPHPVLVNAVNECAEYNRKKIITLASLQRDNPELEAMLKNLGDLYSKGYPVNWKIYYGTSKAPDATLPLYPFQRERFEIEDLSKELETIKDVTAKYPLLGSKINLANIANTYYWESAVSLNKFPYLRERLVQDRVELPMSCYIEIVLEAVAEIFNDVPVRIEDLDFTRYITLSDNGRVDIQVKLTINENQKGQVYIFKKEDRESGWIQLAQGNIRVTKETVHVPEIFDQIEYHAPAYTEGITYYNLLRSIGFNYGKHFQQLTGLDKVGSRPFPNVLFSIKADPNVHLTASKYKIHPALMSSFFQPIYGQLTSILEEGNFLDVRFDKIDSIMLHAAVNYSRELRGFLVFHPLVKHEKNSNTWQFSADITISNFDNTPVMSITGLQGIAERKAAKANSNGQKKEGFVFLENYATIKAENEKQHVLEQMIIHHVSKVIKISPNRIKNTMTFKGMGVDSLMAVQLRNLLEKELLIKLPVGMFWSHPSIQDYSSYLKDVLAAEIHGHTETTIQPKNNANNWFTIPKPNPKASFRVFCFHDAGGSASLFNGWENLLDESTAELVLVEMPGRGRRMEETPYVDFKTFMSDIMPLITGLLDKPYIFLGHSMGGMIAYEISRELRRRKIALPETLFISSTSGLGAYDKKQVDYTLSNEELVQMYPHLDINNIGDVEIQSLLINILRADLQFLYHYEFVREEPLDIPIVAIHGNEDERVKRHQMEEWEKETAASFKLINRSGGHRYIEQDAVFVAQLVQEEIYSKTLQTVKTLL</sequence>
<dbReference type="Pfam" id="PF00109">
    <property type="entry name" value="ketoacyl-synt"/>
    <property type="match status" value="1"/>
</dbReference>
<organism evidence="9 10">
    <name type="scientific">Ohtaekwangia koreensis</name>
    <dbReference type="NCBI Taxonomy" id="688867"/>
    <lineage>
        <taxon>Bacteria</taxon>
        <taxon>Pseudomonadati</taxon>
        <taxon>Bacteroidota</taxon>
        <taxon>Cytophagia</taxon>
        <taxon>Cytophagales</taxon>
        <taxon>Fulvivirgaceae</taxon>
        <taxon>Ohtaekwangia</taxon>
    </lineage>
</organism>
<dbReference type="InterPro" id="IPR014043">
    <property type="entry name" value="Acyl_transferase_dom"/>
</dbReference>
<dbReference type="SMART" id="SM00827">
    <property type="entry name" value="PKS_AT"/>
    <property type="match status" value="1"/>
</dbReference>
<feature type="region of interest" description="N-terminal hotdog fold" evidence="5">
    <location>
        <begin position="903"/>
        <end position="1028"/>
    </location>
</feature>
<dbReference type="Pfam" id="PF00698">
    <property type="entry name" value="Acyl_transf_1"/>
    <property type="match status" value="1"/>
</dbReference>
<evidence type="ECO:0000256" key="5">
    <source>
        <dbReference type="PROSITE-ProRule" id="PRU01363"/>
    </source>
</evidence>
<dbReference type="EMBL" id="FUZU01000004">
    <property type="protein sequence ID" value="SKC87513.1"/>
    <property type="molecule type" value="Genomic_DNA"/>
</dbReference>
<dbReference type="SMART" id="SM00825">
    <property type="entry name" value="PKS_KS"/>
    <property type="match status" value="1"/>
</dbReference>
<feature type="domain" description="Ketosynthase family 3 (KS3)" evidence="7">
    <location>
        <begin position="10"/>
        <end position="434"/>
    </location>
</feature>
<dbReference type="Gene3D" id="3.40.50.1820">
    <property type="entry name" value="alpha/beta hydrolase"/>
    <property type="match status" value="1"/>
</dbReference>
<comment type="function">
    <text evidence="4">Involved in production of the polyketide antibiotic thailandamide.</text>
</comment>
<evidence type="ECO:0000256" key="2">
    <source>
        <dbReference type="ARBA" id="ARBA00022553"/>
    </source>
</evidence>
<dbReference type="PROSITE" id="PS52004">
    <property type="entry name" value="KS3_2"/>
    <property type="match status" value="1"/>
</dbReference>
<dbReference type="Pfam" id="PF21089">
    <property type="entry name" value="PKS_DH_N"/>
    <property type="match status" value="1"/>
</dbReference>
<dbReference type="InterPro" id="IPR009081">
    <property type="entry name" value="PP-bd_ACP"/>
</dbReference>
<dbReference type="InterPro" id="IPR006162">
    <property type="entry name" value="Ppantetheine_attach_site"/>
</dbReference>
<dbReference type="InterPro" id="IPR042104">
    <property type="entry name" value="PKS_dehydratase_sf"/>
</dbReference>
<evidence type="ECO:0000259" key="7">
    <source>
        <dbReference type="PROSITE" id="PS52004"/>
    </source>
</evidence>
<evidence type="ECO:0000256" key="1">
    <source>
        <dbReference type="ARBA" id="ARBA00022450"/>
    </source>
</evidence>
<dbReference type="Pfam" id="PF16197">
    <property type="entry name" value="KAsynt_C_assoc"/>
    <property type="match status" value="1"/>
</dbReference>
<dbReference type="Gene3D" id="3.30.70.3290">
    <property type="match status" value="1"/>
</dbReference>
<dbReference type="OrthoDB" id="4317020at2"/>
<dbReference type="InterPro" id="IPR016039">
    <property type="entry name" value="Thiolase-like"/>
</dbReference>
<dbReference type="FunFam" id="3.40.366.10:FF:000002">
    <property type="entry name" value="Probable polyketide synthase 2"/>
    <property type="match status" value="1"/>
</dbReference>
<evidence type="ECO:0000259" key="8">
    <source>
        <dbReference type="PROSITE" id="PS52019"/>
    </source>
</evidence>
<dbReference type="InterPro" id="IPR049551">
    <property type="entry name" value="PKS_DH_C"/>
</dbReference>
<feature type="domain" description="PKS/mFAS DH" evidence="8">
    <location>
        <begin position="903"/>
        <end position="1201"/>
    </location>
</feature>
<dbReference type="SMART" id="SM00826">
    <property type="entry name" value="PKS_DH"/>
    <property type="match status" value="1"/>
</dbReference>
<dbReference type="Pfam" id="PF00975">
    <property type="entry name" value="Thioesterase"/>
    <property type="match status" value="1"/>
</dbReference>
<dbReference type="InterPro" id="IPR049900">
    <property type="entry name" value="PKS_mFAS_DH"/>
</dbReference>
<dbReference type="GO" id="GO:0071770">
    <property type="term" value="P:DIM/DIP cell wall layer assembly"/>
    <property type="evidence" value="ECO:0007669"/>
    <property type="project" value="TreeGrafter"/>
</dbReference>
<dbReference type="Pfam" id="PF14765">
    <property type="entry name" value="PS-DH"/>
    <property type="match status" value="1"/>
</dbReference>
<dbReference type="Gene3D" id="1.10.1200.10">
    <property type="entry name" value="ACP-like"/>
    <property type="match status" value="1"/>
</dbReference>
<dbReference type="InterPro" id="IPR016035">
    <property type="entry name" value="Acyl_Trfase/lysoPLipase"/>
</dbReference>
<dbReference type="GO" id="GO:0006633">
    <property type="term" value="P:fatty acid biosynthetic process"/>
    <property type="evidence" value="ECO:0007669"/>
    <property type="project" value="InterPro"/>
</dbReference>
<dbReference type="InterPro" id="IPR018201">
    <property type="entry name" value="Ketoacyl_synth_AS"/>
</dbReference>
<comment type="caution">
    <text evidence="5">Lacks conserved residue(s) required for the propagation of feature annotation.</text>
</comment>
<dbReference type="InterPro" id="IPR032821">
    <property type="entry name" value="PKS_assoc"/>
</dbReference>
<dbReference type="GO" id="GO:0004315">
    <property type="term" value="F:3-oxoacyl-[acyl-carrier-protein] synthase activity"/>
    <property type="evidence" value="ECO:0007669"/>
    <property type="project" value="InterPro"/>
</dbReference>
<dbReference type="SUPFAM" id="SSF55048">
    <property type="entry name" value="Probable ACP-binding domain of malonyl-CoA ACP transacylase"/>
    <property type="match status" value="1"/>
</dbReference>
<dbReference type="Gene3D" id="3.40.366.10">
    <property type="entry name" value="Malonyl-Coenzyme A Acyl Carrier Protein, domain 2"/>
    <property type="match status" value="1"/>
</dbReference>
<dbReference type="PROSITE" id="PS52019">
    <property type="entry name" value="PKS_MFAS_DH"/>
    <property type="match status" value="1"/>
</dbReference>
<dbReference type="InterPro" id="IPR029058">
    <property type="entry name" value="AB_hydrolase_fold"/>
</dbReference>
<dbReference type="InterPro" id="IPR049552">
    <property type="entry name" value="PKS_DH_N"/>
</dbReference>
<dbReference type="GO" id="GO:0005737">
    <property type="term" value="C:cytoplasm"/>
    <property type="evidence" value="ECO:0007669"/>
    <property type="project" value="TreeGrafter"/>
</dbReference>
<dbReference type="InterPro" id="IPR050091">
    <property type="entry name" value="PKS_NRPS_Biosynth_Enz"/>
</dbReference>
<evidence type="ECO:0000256" key="4">
    <source>
        <dbReference type="ARBA" id="ARBA00054155"/>
    </source>
</evidence>
<keyword evidence="10" id="KW-1185">Reference proteome</keyword>
<evidence type="ECO:0000256" key="3">
    <source>
        <dbReference type="ARBA" id="ARBA00022679"/>
    </source>
</evidence>
<dbReference type="PANTHER" id="PTHR43775:SF37">
    <property type="entry name" value="SI:DKEY-61P9.11"/>
    <property type="match status" value="1"/>
</dbReference>
<dbReference type="CDD" id="cd00833">
    <property type="entry name" value="PKS"/>
    <property type="match status" value="1"/>
</dbReference>
<dbReference type="Gene3D" id="3.40.47.10">
    <property type="match status" value="1"/>
</dbReference>
<dbReference type="InterPro" id="IPR001227">
    <property type="entry name" value="Ac_transferase_dom_sf"/>
</dbReference>
<evidence type="ECO:0000313" key="10">
    <source>
        <dbReference type="Proteomes" id="UP000190961"/>
    </source>
</evidence>
<keyword evidence="1" id="KW-0596">Phosphopantetheine</keyword>
<dbReference type="Gene3D" id="3.10.129.110">
    <property type="entry name" value="Polyketide synthase dehydratase"/>
    <property type="match status" value="1"/>
</dbReference>
<dbReference type="Pfam" id="PF00550">
    <property type="entry name" value="PP-binding"/>
    <property type="match status" value="1"/>
</dbReference>
<dbReference type="RefSeq" id="WP_079689906.1">
    <property type="nucleotide sequence ID" value="NZ_FUZU01000004.1"/>
</dbReference>
<dbReference type="PANTHER" id="PTHR43775">
    <property type="entry name" value="FATTY ACID SYNTHASE"/>
    <property type="match status" value="1"/>
</dbReference>
<keyword evidence="3 9" id="KW-0808">Transferase</keyword>
<dbReference type="InterPro" id="IPR014031">
    <property type="entry name" value="Ketoacyl_synth_C"/>
</dbReference>
<accession>A0A1T5MHG8</accession>